<accession>A0AA35RJL7</accession>
<reference evidence="1" key="1">
    <citation type="submission" date="2023-03" db="EMBL/GenBank/DDBJ databases">
        <authorList>
            <person name="Steffen K."/>
            <person name="Cardenas P."/>
        </authorList>
    </citation>
    <scope>NUCLEOTIDE SEQUENCE</scope>
</reference>
<evidence type="ECO:0000313" key="2">
    <source>
        <dbReference type="Proteomes" id="UP001174909"/>
    </source>
</evidence>
<comment type="caution">
    <text evidence="1">The sequence shown here is derived from an EMBL/GenBank/DDBJ whole genome shotgun (WGS) entry which is preliminary data.</text>
</comment>
<protein>
    <submittedName>
        <fullName evidence="1">Uncharacterized protein</fullName>
    </submittedName>
</protein>
<gene>
    <name evidence="1" type="ORF">GBAR_LOCUS7918</name>
</gene>
<organism evidence="1 2">
    <name type="scientific">Geodia barretti</name>
    <name type="common">Barrett's horny sponge</name>
    <dbReference type="NCBI Taxonomy" id="519541"/>
    <lineage>
        <taxon>Eukaryota</taxon>
        <taxon>Metazoa</taxon>
        <taxon>Porifera</taxon>
        <taxon>Demospongiae</taxon>
        <taxon>Heteroscleromorpha</taxon>
        <taxon>Tetractinellida</taxon>
        <taxon>Astrophorina</taxon>
        <taxon>Geodiidae</taxon>
        <taxon>Geodia</taxon>
    </lineage>
</organism>
<sequence>MPRQSSSVTATLVMRGLNYSGLSKPPSLNYEIWRKRGWPSWASLRTWSLTDDTGWPVGQGTSCRLPSLRNLWPVQGDRGRTKETMVRFHSSAAKYIYTVYHYTLVKQEKPRK</sequence>
<evidence type="ECO:0000313" key="1">
    <source>
        <dbReference type="EMBL" id="CAI8012334.1"/>
    </source>
</evidence>
<proteinExistence type="predicted"/>
<dbReference type="EMBL" id="CASHTH010001177">
    <property type="protein sequence ID" value="CAI8012334.1"/>
    <property type="molecule type" value="Genomic_DNA"/>
</dbReference>
<name>A0AA35RJL7_GEOBA</name>
<keyword evidence="2" id="KW-1185">Reference proteome</keyword>
<dbReference type="AlphaFoldDB" id="A0AA35RJL7"/>
<dbReference type="Proteomes" id="UP001174909">
    <property type="component" value="Unassembled WGS sequence"/>
</dbReference>